<evidence type="ECO:0000313" key="2">
    <source>
        <dbReference type="EMBL" id="KAJ8984337.1"/>
    </source>
</evidence>
<gene>
    <name evidence="2" type="ORF">NQ317_012557</name>
</gene>
<sequence length="242" mass="27726">MMTGELLLKYGNDRNWWPRRVSIMGGYLYVSVAHDEDGPTSQGLPLRGLSLQAGPLPNSLSLCMEQNIVLTLQLQKDWNANDRLSSDTKLEGNCKSCKEQRQKTQSVNNNAPVKPQERQSRNIPDIGEHQVEDLLRRCQNVENYVPVKEKLFLFESLSKFAPKVRSTEDVSLKVDTGTKRARSLHDLSNISSQIAVREICKYFENKCDTQNDEQIVSCRIRRLVHSDSHLDEVYKCRKVFTT</sequence>
<evidence type="ECO:0000256" key="1">
    <source>
        <dbReference type="SAM" id="MobiDB-lite"/>
    </source>
</evidence>
<name>A0ABQ9K435_9CUCU</name>
<keyword evidence="3" id="KW-1185">Reference proteome</keyword>
<protein>
    <submittedName>
        <fullName evidence="2">Uncharacterized protein</fullName>
    </submittedName>
</protein>
<feature type="compositionally biased region" description="Basic and acidic residues" evidence="1">
    <location>
        <begin position="115"/>
        <end position="125"/>
    </location>
</feature>
<feature type="region of interest" description="Disordered" evidence="1">
    <location>
        <begin position="97"/>
        <end position="125"/>
    </location>
</feature>
<comment type="caution">
    <text evidence="2">The sequence shown here is derived from an EMBL/GenBank/DDBJ whole genome shotgun (WGS) entry which is preliminary data.</text>
</comment>
<dbReference type="Proteomes" id="UP001162164">
    <property type="component" value="Unassembled WGS sequence"/>
</dbReference>
<accession>A0ABQ9K435</accession>
<proteinExistence type="predicted"/>
<reference evidence="2" key="1">
    <citation type="journal article" date="2023" name="Insect Mol. Biol.">
        <title>Genome sequencing provides insights into the evolution of gene families encoding plant cell wall-degrading enzymes in longhorned beetles.</title>
        <authorList>
            <person name="Shin N.R."/>
            <person name="Okamura Y."/>
            <person name="Kirsch R."/>
            <person name="Pauchet Y."/>
        </authorList>
    </citation>
    <scope>NUCLEOTIDE SEQUENCE</scope>
    <source>
        <strain evidence="2">MMC_N1</strain>
    </source>
</reference>
<organism evidence="2 3">
    <name type="scientific">Molorchus minor</name>
    <dbReference type="NCBI Taxonomy" id="1323400"/>
    <lineage>
        <taxon>Eukaryota</taxon>
        <taxon>Metazoa</taxon>
        <taxon>Ecdysozoa</taxon>
        <taxon>Arthropoda</taxon>
        <taxon>Hexapoda</taxon>
        <taxon>Insecta</taxon>
        <taxon>Pterygota</taxon>
        <taxon>Neoptera</taxon>
        <taxon>Endopterygota</taxon>
        <taxon>Coleoptera</taxon>
        <taxon>Polyphaga</taxon>
        <taxon>Cucujiformia</taxon>
        <taxon>Chrysomeloidea</taxon>
        <taxon>Cerambycidae</taxon>
        <taxon>Lamiinae</taxon>
        <taxon>Monochamini</taxon>
        <taxon>Molorchus</taxon>
    </lineage>
</organism>
<dbReference type="EMBL" id="JAPWTJ010000040">
    <property type="protein sequence ID" value="KAJ8984337.1"/>
    <property type="molecule type" value="Genomic_DNA"/>
</dbReference>
<evidence type="ECO:0000313" key="3">
    <source>
        <dbReference type="Proteomes" id="UP001162164"/>
    </source>
</evidence>